<keyword evidence="1" id="KW-0732">Signal</keyword>
<evidence type="ECO:0000313" key="2">
    <source>
        <dbReference type="EMBL" id="REC62009.1"/>
    </source>
</evidence>
<evidence type="ECO:0000313" key="3">
    <source>
        <dbReference type="Proteomes" id="UP000256686"/>
    </source>
</evidence>
<evidence type="ECO:0000256" key="1">
    <source>
        <dbReference type="SAM" id="SignalP"/>
    </source>
</evidence>
<name>A0A3D9C8D3_9FLAO</name>
<accession>A0A3D9C8D3</accession>
<comment type="caution">
    <text evidence="2">The sequence shown here is derived from an EMBL/GenBank/DDBJ whole genome shotgun (WGS) entry which is preliminary data.</text>
</comment>
<evidence type="ECO:0008006" key="4">
    <source>
        <dbReference type="Google" id="ProtNLM"/>
    </source>
</evidence>
<feature type="signal peptide" evidence="1">
    <location>
        <begin position="1"/>
        <end position="23"/>
    </location>
</feature>
<dbReference type="EMBL" id="QNVT01000011">
    <property type="protein sequence ID" value="REC62009.1"/>
    <property type="molecule type" value="Genomic_DNA"/>
</dbReference>
<reference evidence="3" key="1">
    <citation type="submission" date="2018-06" db="EMBL/GenBank/DDBJ databases">
        <authorList>
            <person name="Lum Nde A."/>
            <person name="Hugo C."/>
        </authorList>
    </citation>
    <scope>NUCLEOTIDE SEQUENCE [LARGE SCALE GENOMIC DNA]</scope>
    <source>
        <strain evidence="3">1_F178</strain>
    </source>
</reference>
<dbReference type="AlphaFoldDB" id="A0A3D9C8D3"/>
<protein>
    <recommendedName>
        <fullName evidence="4">Lipocalin-like domain-containing protein</fullName>
    </recommendedName>
</protein>
<sequence>MKKTTLSFIVAAGLILGTAALFGQKPSDVMTENSIHLAENNTGSGIEGTWKIHKIDGQKVENDLTKTFAPGGVMISKQGRASKKTKWKMENGKLCVNEVGDDFSCCEYKVTKTTLTYTIMGSELSFIRK</sequence>
<feature type="chain" id="PRO_5017714174" description="Lipocalin-like domain-containing protein" evidence="1">
    <location>
        <begin position="24"/>
        <end position="129"/>
    </location>
</feature>
<dbReference type="RefSeq" id="WP_115971264.1">
    <property type="nucleotide sequence ID" value="NZ_QNVT01000011.1"/>
</dbReference>
<organism evidence="2 3">
    <name type="scientific">Chryseobacterium pennae</name>
    <dbReference type="NCBI Taxonomy" id="2258962"/>
    <lineage>
        <taxon>Bacteria</taxon>
        <taxon>Pseudomonadati</taxon>
        <taxon>Bacteroidota</taxon>
        <taxon>Flavobacteriia</taxon>
        <taxon>Flavobacteriales</taxon>
        <taxon>Weeksellaceae</taxon>
        <taxon>Chryseobacterium group</taxon>
        <taxon>Chryseobacterium</taxon>
    </lineage>
</organism>
<keyword evidence="3" id="KW-1185">Reference proteome</keyword>
<gene>
    <name evidence="2" type="ORF">DRF65_13360</name>
</gene>
<dbReference type="Proteomes" id="UP000256686">
    <property type="component" value="Unassembled WGS sequence"/>
</dbReference>
<proteinExistence type="predicted"/>